<protein>
    <submittedName>
        <fullName evidence="1">Uncharacterized protein</fullName>
    </submittedName>
</protein>
<dbReference type="EMBL" id="CP071091">
    <property type="protein sequence ID" value="QSQ11375.1"/>
    <property type="molecule type" value="Genomic_DNA"/>
</dbReference>
<sequence>MESIHTYRHAFDELEAGMTAEWVLSGEDAHGVDEGDVLAATCSDEGDDAV</sequence>
<evidence type="ECO:0000313" key="2">
    <source>
        <dbReference type="Proteomes" id="UP000663090"/>
    </source>
</evidence>
<organism evidence="1 2">
    <name type="scientific">Myxococcus landrumensis</name>
    <dbReference type="NCBI Taxonomy" id="2813577"/>
    <lineage>
        <taxon>Bacteria</taxon>
        <taxon>Pseudomonadati</taxon>
        <taxon>Myxococcota</taxon>
        <taxon>Myxococcia</taxon>
        <taxon>Myxococcales</taxon>
        <taxon>Cystobacterineae</taxon>
        <taxon>Myxococcaceae</taxon>
        <taxon>Myxococcus</taxon>
    </lineage>
</organism>
<dbReference type="RefSeq" id="WP_206713128.1">
    <property type="nucleotide sequence ID" value="NZ_CP071091.1"/>
</dbReference>
<dbReference type="Proteomes" id="UP000663090">
    <property type="component" value="Chromosome"/>
</dbReference>
<accession>A0ABX7MY49</accession>
<proteinExistence type="predicted"/>
<gene>
    <name evidence="1" type="ORF">JY572_23510</name>
</gene>
<reference evidence="1 2" key="1">
    <citation type="submission" date="2021-02" db="EMBL/GenBank/DDBJ databases">
        <title>De Novo genome assembly of isolated myxobacteria.</title>
        <authorList>
            <person name="Stevens D.C."/>
        </authorList>
    </citation>
    <scope>NUCLEOTIDE SEQUENCE [LARGE SCALE GENOMIC DNA]</scope>
    <source>
        <strain evidence="1 2">SCHIC003</strain>
    </source>
</reference>
<name>A0ABX7MY49_9BACT</name>
<keyword evidence="2" id="KW-1185">Reference proteome</keyword>
<evidence type="ECO:0000313" key="1">
    <source>
        <dbReference type="EMBL" id="QSQ11375.1"/>
    </source>
</evidence>